<evidence type="ECO:0000256" key="13">
    <source>
        <dbReference type="ARBA" id="ARBA00023154"/>
    </source>
</evidence>
<evidence type="ECO:0000256" key="17">
    <source>
        <dbReference type="PIRSR" id="PIRSR000148-1"/>
    </source>
</evidence>
<dbReference type="KEGG" id="dog:HP555_08170"/>
<dbReference type="InterPro" id="IPR011534">
    <property type="entry name" value="Asp_ADH_gamma-type"/>
</dbReference>
<keyword evidence="20" id="KW-1185">Reference proteome</keyword>
<evidence type="ECO:0000313" key="20">
    <source>
        <dbReference type="Proteomes" id="UP000596092"/>
    </source>
</evidence>
<dbReference type="UniPathway" id="UPA00034">
    <property type="reaction ID" value="UER00016"/>
</dbReference>
<dbReference type="RefSeq" id="WP_199261401.1">
    <property type="nucleotide sequence ID" value="NZ_CP054140.1"/>
</dbReference>
<comment type="function">
    <text evidence="1 16">Catalyzes the NADPH-dependent formation of L-aspartate-semialdehyde (L-ASA) by the reductive dephosphorylation of L-aspartyl-4-phosphate.</text>
</comment>
<accession>A0A7T6AQS0</accession>
<gene>
    <name evidence="16 19" type="primary">asd</name>
    <name evidence="19" type="ORF">HP555_08170</name>
</gene>
<keyword evidence="12 16" id="KW-0560">Oxidoreductase</keyword>
<dbReference type="NCBIfam" id="NF005144">
    <property type="entry name" value="PRK06598.1"/>
    <property type="match status" value="1"/>
</dbReference>
<dbReference type="SUPFAM" id="SSF55347">
    <property type="entry name" value="Glyceraldehyde-3-phosphate dehydrogenase-like, C-terminal domain"/>
    <property type="match status" value="1"/>
</dbReference>
<dbReference type="Pfam" id="PF01118">
    <property type="entry name" value="Semialdhyde_dh"/>
    <property type="match status" value="1"/>
</dbReference>
<dbReference type="UniPathway" id="UPA00050">
    <property type="reaction ID" value="UER00463"/>
</dbReference>
<evidence type="ECO:0000256" key="11">
    <source>
        <dbReference type="ARBA" id="ARBA00022915"/>
    </source>
</evidence>
<keyword evidence="11 16" id="KW-0220">Diaminopimelate biosynthesis</keyword>
<dbReference type="PROSITE" id="PS01103">
    <property type="entry name" value="ASD"/>
    <property type="match status" value="1"/>
</dbReference>
<dbReference type="AlphaFoldDB" id="A0A7T6AQS0"/>
<dbReference type="GO" id="GO:0019877">
    <property type="term" value="P:diaminopimelate biosynthetic process"/>
    <property type="evidence" value="ECO:0007669"/>
    <property type="project" value="UniProtKB-UniRule"/>
</dbReference>
<comment type="caution">
    <text evidence="16">Lacks conserved residue(s) required for the propagation of feature annotation.</text>
</comment>
<dbReference type="NCBIfam" id="TIGR01745">
    <property type="entry name" value="asd_gamma"/>
    <property type="match status" value="1"/>
</dbReference>
<dbReference type="InterPro" id="IPR012280">
    <property type="entry name" value="Semialdhyde_DH_dimer_dom"/>
</dbReference>
<feature type="binding site" evidence="16">
    <location>
        <position position="268"/>
    </location>
    <ligand>
        <name>substrate</name>
    </ligand>
</feature>
<dbReference type="SUPFAM" id="SSF51735">
    <property type="entry name" value="NAD(P)-binding Rossmann-fold domains"/>
    <property type="match status" value="1"/>
</dbReference>
<feature type="binding site" evidence="16">
    <location>
        <position position="241"/>
    </location>
    <ligand>
        <name>substrate</name>
    </ligand>
</feature>
<evidence type="ECO:0000256" key="2">
    <source>
        <dbReference type="ARBA" id="ARBA00005021"/>
    </source>
</evidence>
<dbReference type="GO" id="GO:0046983">
    <property type="term" value="F:protein dimerization activity"/>
    <property type="evidence" value="ECO:0007669"/>
    <property type="project" value="InterPro"/>
</dbReference>
<dbReference type="InterPro" id="IPR036291">
    <property type="entry name" value="NAD(P)-bd_dom_sf"/>
</dbReference>
<comment type="pathway">
    <text evidence="2 16">Amino-acid biosynthesis; L-methionine biosynthesis via de novo pathway; L-homoserine from L-aspartate: step 2/3.</text>
</comment>
<dbReference type="InterPro" id="IPR012080">
    <property type="entry name" value="Asp_semialdehyde_DH"/>
</dbReference>
<feature type="binding site" evidence="16">
    <location>
        <position position="73"/>
    </location>
    <ligand>
        <name>NADP(+)</name>
        <dbReference type="ChEBI" id="CHEBI:58349"/>
    </ligand>
</feature>
<protein>
    <recommendedName>
        <fullName evidence="7 16">Aspartate-semialdehyde dehydrogenase</fullName>
        <shortName evidence="16">ASA dehydrogenase</shortName>
        <shortName evidence="16">ASADH</shortName>
        <ecNumber evidence="7 16">1.2.1.11</ecNumber>
    </recommendedName>
    <alternativeName>
        <fullName evidence="16">Aspartate-beta-semialdehyde dehydrogenase</fullName>
    </alternativeName>
</protein>
<comment type="similarity">
    <text evidence="5 16">Belongs to the aspartate-semialdehyde dehydrogenase family.</text>
</comment>
<comment type="pathway">
    <text evidence="3 16">Amino-acid biosynthesis; L-lysine biosynthesis via DAP pathway; (S)-tetrahydrodipicolinate from L-aspartate: step 2/4.</text>
</comment>
<evidence type="ECO:0000256" key="8">
    <source>
        <dbReference type="ARBA" id="ARBA00022605"/>
    </source>
</evidence>
<keyword evidence="10 16" id="KW-0521">NADP</keyword>
<feature type="domain" description="Semialdehyde dehydrogenase NAD-binding" evidence="18">
    <location>
        <begin position="3"/>
        <end position="122"/>
    </location>
</feature>
<evidence type="ECO:0000256" key="16">
    <source>
        <dbReference type="HAMAP-Rule" id="MF_02121"/>
    </source>
</evidence>
<evidence type="ECO:0000256" key="4">
    <source>
        <dbReference type="ARBA" id="ARBA00005097"/>
    </source>
</evidence>
<evidence type="ECO:0000256" key="3">
    <source>
        <dbReference type="ARBA" id="ARBA00005076"/>
    </source>
</evidence>
<proteinExistence type="inferred from homology"/>
<evidence type="ECO:0000256" key="15">
    <source>
        <dbReference type="ARBA" id="ARBA00047891"/>
    </source>
</evidence>
<dbReference type="PANTHER" id="PTHR46278">
    <property type="entry name" value="DEHYDROGENASE, PUTATIVE-RELATED"/>
    <property type="match status" value="1"/>
</dbReference>
<feature type="binding site" evidence="16">
    <location>
        <begin position="10"/>
        <end position="13"/>
    </location>
    <ligand>
        <name>NADP(+)</name>
        <dbReference type="ChEBI" id="CHEBI:58349"/>
    </ligand>
</feature>
<feature type="active site" description="Proton acceptor" evidence="16 17">
    <location>
        <position position="275"/>
    </location>
</feature>
<dbReference type="InterPro" id="IPR000534">
    <property type="entry name" value="Semialdehyde_DH_NAD-bd"/>
</dbReference>
<feature type="binding site" evidence="16">
    <location>
        <begin position="165"/>
        <end position="166"/>
    </location>
    <ligand>
        <name>NADP(+)</name>
        <dbReference type="ChEBI" id="CHEBI:58349"/>
    </ligand>
</feature>
<evidence type="ECO:0000256" key="12">
    <source>
        <dbReference type="ARBA" id="ARBA00023002"/>
    </source>
</evidence>
<dbReference type="PIRSF" id="PIRSF000148">
    <property type="entry name" value="ASA_dh"/>
    <property type="match status" value="1"/>
</dbReference>
<dbReference type="GO" id="GO:0071266">
    <property type="term" value="P:'de novo' L-methionine biosynthetic process"/>
    <property type="evidence" value="ECO:0007669"/>
    <property type="project" value="UniProtKB-UniRule"/>
</dbReference>
<evidence type="ECO:0000256" key="1">
    <source>
        <dbReference type="ARBA" id="ARBA00002492"/>
    </source>
</evidence>
<comment type="pathway">
    <text evidence="4 16">Amino-acid biosynthesis; L-threonine biosynthesis; L-threonine from L-aspartate: step 2/5.</text>
</comment>
<dbReference type="CDD" id="cd23938">
    <property type="entry name" value="ASADH_C_bac_like"/>
    <property type="match status" value="1"/>
</dbReference>
<dbReference type="HAMAP" id="MF_02121">
    <property type="entry name" value="ASADH"/>
    <property type="match status" value="1"/>
</dbReference>
<keyword evidence="9 16" id="KW-0791">Threonine biosynthesis</keyword>
<feature type="active site" description="Acyl-thioester intermediate" evidence="16 17">
    <location>
        <position position="135"/>
    </location>
</feature>
<keyword evidence="8 16" id="KW-0028">Amino-acid biosynthesis</keyword>
<feature type="binding site" evidence="16">
    <location>
        <position position="102"/>
    </location>
    <ligand>
        <name>phosphate</name>
        <dbReference type="ChEBI" id="CHEBI:43474"/>
    </ligand>
</feature>
<feature type="binding site" evidence="16">
    <location>
        <position position="351"/>
    </location>
    <ligand>
        <name>NADP(+)</name>
        <dbReference type="ChEBI" id="CHEBI:58349"/>
    </ligand>
</feature>
<dbReference type="GO" id="GO:0009097">
    <property type="term" value="P:isoleucine biosynthetic process"/>
    <property type="evidence" value="ECO:0007669"/>
    <property type="project" value="InterPro"/>
</dbReference>
<reference evidence="19 20" key="1">
    <citation type="submission" date="2020-05" db="EMBL/GenBank/DDBJ databases">
        <title>Complete genome of Desulfobulbus oligotrophicus.</title>
        <authorList>
            <person name="Podar M."/>
        </authorList>
    </citation>
    <scope>NUCLEOTIDE SEQUENCE [LARGE SCALE GENOMIC DNA]</scope>
    <source>
        <strain evidence="19 20">Prop6</strain>
    </source>
</reference>
<feature type="binding site" evidence="16">
    <location>
        <position position="162"/>
    </location>
    <ligand>
        <name>substrate</name>
    </ligand>
</feature>
<organism evidence="19 20">
    <name type="scientific">Desulfobulbus oligotrophicus</name>
    <dbReference type="NCBI Taxonomy" id="1909699"/>
    <lineage>
        <taxon>Bacteria</taxon>
        <taxon>Pseudomonadati</taxon>
        <taxon>Thermodesulfobacteriota</taxon>
        <taxon>Desulfobulbia</taxon>
        <taxon>Desulfobulbales</taxon>
        <taxon>Desulfobulbaceae</taxon>
        <taxon>Desulfobulbus</taxon>
    </lineage>
</organism>
<dbReference type="EC" id="1.2.1.11" evidence="7 16"/>
<evidence type="ECO:0000256" key="9">
    <source>
        <dbReference type="ARBA" id="ARBA00022697"/>
    </source>
</evidence>
<dbReference type="SMART" id="SM00859">
    <property type="entry name" value="Semialdhyde_dh"/>
    <property type="match status" value="1"/>
</dbReference>
<comment type="subunit">
    <text evidence="6 16">Homodimer.</text>
</comment>
<dbReference type="GO" id="GO:0004073">
    <property type="term" value="F:aspartate-semialdehyde dehydrogenase activity"/>
    <property type="evidence" value="ECO:0007669"/>
    <property type="project" value="UniProtKB-UniRule"/>
</dbReference>
<dbReference type="GO" id="GO:0050661">
    <property type="term" value="F:NADP binding"/>
    <property type="evidence" value="ECO:0007669"/>
    <property type="project" value="UniProtKB-UniRule"/>
</dbReference>
<keyword evidence="14 16" id="KW-0486">Methionine biosynthesis</keyword>
<dbReference type="GO" id="GO:0009089">
    <property type="term" value="P:lysine biosynthetic process via diaminopimelate"/>
    <property type="evidence" value="ECO:0007669"/>
    <property type="project" value="UniProtKB-UniRule"/>
</dbReference>
<dbReference type="CDD" id="cd02314">
    <property type="entry name" value="VcASADH1_like_N"/>
    <property type="match status" value="1"/>
</dbReference>
<dbReference type="UniPathway" id="UPA00051">
    <property type="reaction ID" value="UER00464"/>
</dbReference>
<dbReference type="EMBL" id="CP054140">
    <property type="protein sequence ID" value="QQG65842.1"/>
    <property type="molecule type" value="Genomic_DNA"/>
</dbReference>
<evidence type="ECO:0000256" key="10">
    <source>
        <dbReference type="ARBA" id="ARBA00022857"/>
    </source>
</evidence>
<feature type="binding site" evidence="16">
    <location>
        <position position="244"/>
    </location>
    <ligand>
        <name>phosphate</name>
        <dbReference type="ChEBI" id="CHEBI:43474"/>
    </ligand>
</feature>
<dbReference type="Gene3D" id="3.30.360.10">
    <property type="entry name" value="Dihydrodipicolinate Reductase, domain 2"/>
    <property type="match status" value="1"/>
</dbReference>
<dbReference type="PANTHER" id="PTHR46278:SF4">
    <property type="entry name" value="ASPARTATE-SEMIALDEHYDE DEHYDROGENASE"/>
    <property type="match status" value="1"/>
</dbReference>
<dbReference type="InterPro" id="IPR000319">
    <property type="entry name" value="Asp-semialdehyde_DH_CS"/>
</dbReference>
<evidence type="ECO:0000313" key="19">
    <source>
        <dbReference type="EMBL" id="QQG65842.1"/>
    </source>
</evidence>
<dbReference type="GO" id="GO:0009088">
    <property type="term" value="P:threonine biosynthetic process"/>
    <property type="evidence" value="ECO:0007669"/>
    <property type="project" value="UniProtKB-UniRule"/>
</dbReference>
<evidence type="ECO:0000256" key="7">
    <source>
        <dbReference type="ARBA" id="ARBA00013120"/>
    </source>
</evidence>
<evidence type="ECO:0000256" key="5">
    <source>
        <dbReference type="ARBA" id="ARBA00010584"/>
    </source>
</evidence>
<dbReference type="GO" id="GO:0051287">
    <property type="term" value="F:NAD binding"/>
    <property type="evidence" value="ECO:0007669"/>
    <property type="project" value="InterPro"/>
</dbReference>
<sequence>MKKVGIVGWRGMVGSVLMERMRQEGDFQGYTPCFFSTSQAGQAGPEVNGTVYELLDGTNVALLADMDIVVSCQGGSYTGEVYPQLMAAGWSGYWIDAASKLRMDDDAIIVLDPVNRQLIDEGLARGIKKYIGGNCTVSLMLMALGGLFEQGWVEWISSQTYQAASGAGAKNMRELVSQMRLVGENAENLLDDPAAAILDLDRNVVETLRNPIFPVSNFGAPLAGSLIPWIDTAMENGQTREEWKGGAESNKILGLAPGEIPVDGCCVRVGAMRCHSQAFTIKLKKDVPLAEVEQAVAEHNQWVYLVENTREQTLRELTPARVTGTLDIPVGRLRKMNLGTKYVSAFTVGDQLLWGAAEPVRRMLKIVLEYLG</sequence>
<comment type="catalytic activity">
    <reaction evidence="15 16">
        <text>L-aspartate 4-semialdehyde + phosphate + NADP(+) = 4-phospho-L-aspartate + NADPH + H(+)</text>
        <dbReference type="Rhea" id="RHEA:24284"/>
        <dbReference type="ChEBI" id="CHEBI:15378"/>
        <dbReference type="ChEBI" id="CHEBI:43474"/>
        <dbReference type="ChEBI" id="CHEBI:57535"/>
        <dbReference type="ChEBI" id="CHEBI:57783"/>
        <dbReference type="ChEBI" id="CHEBI:58349"/>
        <dbReference type="ChEBI" id="CHEBI:537519"/>
        <dbReference type="EC" id="1.2.1.11"/>
    </reaction>
</comment>
<dbReference type="Proteomes" id="UP000596092">
    <property type="component" value="Chromosome"/>
</dbReference>
<evidence type="ECO:0000256" key="6">
    <source>
        <dbReference type="ARBA" id="ARBA00011738"/>
    </source>
</evidence>
<dbReference type="Pfam" id="PF02774">
    <property type="entry name" value="Semialdhyde_dhC"/>
    <property type="match status" value="1"/>
</dbReference>
<evidence type="ECO:0000256" key="14">
    <source>
        <dbReference type="ARBA" id="ARBA00023167"/>
    </source>
</evidence>
<name>A0A7T6AQS0_9BACT</name>
<dbReference type="Gene3D" id="3.40.50.720">
    <property type="entry name" value="NAD(P)-binding Rossmann-like Domain"/>
    <property type="match status" value="1"/>
</dbReference>
<keyword evidence="13 16" id="KW-0457">Lysine biosynthesis</keyword>
<evidence type="ECO:0000259" key="18">
    <source>
        <dbReference type="SMART" id="SM00859"/>
    </source>
</evidence>